<name>A0A9K3DBN8_9EUKA</name>
<dbReference type="AlphaFoldDB" id="A0A9K3DBN8"/>
<proteinExistence type="predicted"/>
<dbReference type="PANTHER" id="PTHR11871">
    <property type="entry name" value="PROTEIN PHOSPHATASE PP2A REGULATORY SUBUNIT B"/>
    <property type="match status" value="1"/>
</dbReference>
<dbReference type="Proteomes" id="UP000265618">
    <property type="component" value="Unassembled WGS sequence"/>
</dbReference>
<dbReference type="GO" id="GO:0000159">
    <property type="term" value="C:protein phosphatase type 2A complex"/>
    <property type="evidence" value="ECO:0007669"/>
    <property type="project" value="InterPro"/>
</dbReference>
<reference evidence="3 4" key="1">
    <citation type="journal article" date="2018" name="PLoS ONE">
        <title>The draft genome of Kipferlia bialata reveals reductive genome evolution in fornicate parasites.</title>
        <authorList>
            <person name="Tanifuji G."/>
            <person name="Takabayashi S."/>
            <person name="Kume K."/>
            <person name="Takagi M."/>
            <person name="Nakayama T."/>
            <person name="Kamikawa R."/>
            <person name="Inagaki Y."/>
            <person name="Hashimoto T."/>
        </authorList>
    </citation>
    <scope>NUCLEOTIDE SEQUENCE [LARGE SCALE GENOMIC DNA]</scope>
    <source>
        <strain evidence="3">NY0173</strain>
    </source>
</reference>
<dbReference type="GO" id="GO:0019888">
    <property type="term" value="F:protein phosphatase regulator activity"/>
    <property type="evidence" value="ECO:0007669"/>
    <property type="project" value="InterPro"/>
</dbReference>
<protein>
    <submittedName>
        <fullName evidence="3">Protein phosphatase 2A regulatory subunit PR55</fullName>
    </submittedName>
</protein>
<accession>A0A9K3DBN8</accession>
<organism evidence="3 4">
    <name type="scientific">Kipferlia bialata</name>
    <dbReference type="NCBI Taxonomy" id="797122"/>
    <lineage>
        <taxon>Eukaryota</taxon>
        <taxon>Metamonada</taxon>
        <taxon>Carpediemonas-like organisms</taxon>
        <taxon>Kipferlia</taxon>
    </lineage>
</organism>
<keyword evidence="1" id="KW-0853">WD repeat</keyword>
<dbReference type="OrthoDB" id="6274823at2759"/>
<keyword evidence="2" id="KW-0677">Repeat</keyword>
<feature type="non-terminal residue" evidence="3">
    <location>
        <position position="95"/>
    </location>
</feature>
<evidence type="ECO:0000313" key="3">
    <source>
        <dbReference type="EMBL" id="GIQ90934.1"/>
    </source>
</evidence>
<feature type="non-terminal residue" evidence="3">
    <location>
        <position position="1"/>
    </location>
</feature>
<gene>
    <name evidence="3" type="ORF">KIPB_013939</name>
</gene>
<dbReference type="InterPro" id="IPR000009">
    <property type="entry name" value="PP2A_PR55"/>
</dbReference>
<dbReference type="EMBL" id="BDIP01006895">
    <property type="protein sequence ID" value="GIQ90934.1"/>
    <property type="molecule type" value="Genomic_DNA"/>
</dbReference>
<sequence length="95" mass="10613">SMGQYMLTANDKTVKLWRCHTQVERSVINLNFPAGNPPTASIKEVKTPRVVPGEAHVVPRLCTAFRNASTYHINGVNPLYDQENFIVSDDLCVNL</sequence>
<keyword evidence="4" id="KW-1185">Reference proteome</keyword>
<evidence type="ECO:0000313" key="4">
    <source>
        <dbReference type="Proteomes" id="UP000265618"/>
    </source>
</evidence>
<evidence type="ECO:0000256" key="2">
    <source>
        <dbReference type="ARBA" id="ARBA00022737"/>
    </source>
</evidence>
<comment type="caution">
    <text evidence="3">The sequence shown here is derived from an EMBL/GenBank/DDBJ whole genome shotgun (WGS) entry which is preliminary data.</text>
</comment>
<evidence type="ECO:0000256" key="1">
    <source>
        <dbReference type="ARBA" id="ARBA00022574"/>
    </source>
</evidence>